<accession>A0A0J8S2V8</accession>
<evidence type="ECO:0000313" key="1">
    <source>
        <dbReference type="EMBL" id="KMU91740.1"/>
    </source>
</evidence>
<protein>
    <submittedName>
        <fullName evidence="1">Uncharacterized protein</fullName>
    </submittedName>
</protein>
<dbReference type="AlphaFoldDB" id="A0A0J8S2V8"/>
<name>A0A0J8S2V8_COCIT</name>
<proteinExistence type="predicted"/>
<reference evidence="2" key="1">
    <citation type="journal article" date="2010" name="Genome Res.">
        <title>Population genomic sequencing of Coccidioides fungi reveals recent hybridization and transposon control.</title>
        <authorList>
            <person name="Neafsey D.E."/>
            <person name="Barker B.M."/>
            <person name="Sharpton T.J."/>
            <person name="Stajich J.E."/>
            <person name="Park D.J."/>
            <person name="Whiston E."/>
            <person name="Hung C.-Y."/>
            <person name="McMahan C."/>
            <person name="White J."/>
            <person name="Sykes S."/>
            <person name="Heiman D."/>
            <person name="Young S."/>
            <person name="Zeng Q."/>
            <person name="Abouelleil A."/>
            <person name="Aftuck L."/>
            <person name="Bessette D."/>
            <person name="Brown A."/>
            <person name="FitzGerald M."/>
            <person name="Lui A."/>
            <person name="Macdonald J.P."/>
            <person name="Priest M."/>
            <person name="Orbach M.J."/>
            <person name="Galgiani J.N."/>
            <person name="Kirkland T.N."/>
            <person name="Cole G.T."/>
            <person name="Birren B.W."/>
            <person name="Henn M.R."/>
            <person name="Taylor J.W."/>
            <person name="Rounsley S.D."/>
        </authorList>
    </citation>
    <scope>NUCLEOTIDE SEQUENCE [LARGE SCALE GENOMIC DNA]</scope>
    <source>
        <strain evidence="2">H538.4</strain>
    </source>
</reference>
<gene>
    <name evidence="1" type="ORF">CIHG_09547</name>
</gene>
<sequence>MAPVREPFEQCSHGHYSIDLYDESPFIQQMGWWETQTIRPRMQLRPGNRREGLSQLRDGKSTQHIHTSGLEEVIPSAAVDRNLTGITALQEIYIKTKIETSRSK</sequence>
<dbReference type="EMBL" id="DS017042">
    <property type="protein sequence ID" value="KMU91740.1"/>
    <property type="molecule type" value="Genomic_DNA"/>
</dbReference>
<organism evidence="1 2">
    <name type="scientific">Coccidioides immitis H538.4</name>
    <dbReference type="NCBI Taxonomy" id="396776"/>
    <lineage>
        <taxon>Eukaryota</taxon>
        <taxon>Fungi</taxon>
        <taxon>Dikarya</taxon>
        <taxon>Ascomycota</taxon>
        <taxon>Pezizomycotina</taxon>
        <taxon>Eurotiomycetes</taxon>
        <taxon>Eurotiomycetidae</taxon>
        <taxon>Onygenales</taxon>
        <taxon>Onygenaceae</taxon>
        <taxon>Coccidioides</taxon>
    </lineage>
</organism>
<dbReference type="Proteomes" id="UP000054563">
    <property type="component" value="Unassembled WGS sequence"/>
</dbReference>
<evidence type="ECO:0000313" key="2">
    <source>
        <dbReference type="Proteomes" id="UP000054563"/>
    </source>
</evidence>
<dbReference type="VEuPathDB" id="FungiDB:CIHG_09547"/>